<protein>
    <submittedName>
        <fullName evidence="3">SSU ribosomal protein S6P modification protein</fullName>
    </submittedName>
</protein>
<dbReference type="EMBL" id="FNWU01000001">
    <property type="protein sequence ID" value="SEH36691.1"/>
    <property type="molecule type" value="Genomic_DNA"/>
</dbReference>
<dbReference type="GO" id="GO:0005737">
    <property type="term" value="C:cytoplasm"/>
    <property type="evidence" value="ECO:0007669"/>
    <property type="project" value="TreeGrafter"/>
</dbReference>
<dbReference type="Gene3D" id="3.30.470.20">
    <property type="entry name" value="ATP-grasp fold, B domain"/>
    <property type="match status" value="1"/>
</dbReference>
<feature type="domain" description="ATP-grasp" evidence="2">
    <location>
        <begin position="98"/>
        <end position="323"/>
    </location>
</feature>
<gene>
    <name evidence="3" type="ORF">SAMN05192561_10153</name>
</gene>
<dbReference type="GO" id="GO:0016879">
    <property type="term" value="F:ligase activity, forming carbon-nitrogen bonds"/>
    <property type="evidence" value="ECO:0007669"/>
    <property type="project" value="TreeGrafter"/>
</dbReference>
<dbReference type="SUPFAM" id="SSF56059">
    <property type="entry name" value="Glutathione synthetase ATP-binding domain-like"/>
    <property type="match status" value="1"/>
</dbReference>
<sequence length="326" mass="35052">MLRLAMSTRSETFERVRDPLADRGIEVVHLRAKQRPIRVTDAPDAPADPVEPIPDAVDVGFVYPTRLMEGAALDARLEIPWVNDREVVLTSRNKGGVTSALDAAGVPVPRTVMVSNPVDEAAVLDAVDAAGLSYPLVVKPNSATRGVGVAKAVDRDDLSGTIDYLDLIHDNPATGDKSYLIQEFLPNARDYRLMVVDGECLGSVERRHPPSGTASRDDDDAVMVDTADDDAAAAIDADGASRWKHNVHRGATATAVDPPERHRAIAERTAATLGIDYLGVDLLETDDRLVVTETNARPTVDAAEKYAEEFYDRLAALIRRTAAGGG</sequence>
<dbReference type="InterPro" id="IPR013651">
    <property type="entry name" value="ATP-grasp_RimK-type"/>
</dbReference>
<proteinExistence type="predicted"/>
<dbReference type="Proteomes" id="UP000199215">
    <property type="component" value="Unassembled WGS sequence"/>
</dbReference>
<dbReference type="GO" id="GO:0046872">
    <property type="term" value="F:metal ion binding"/>
    <property type="evidence" value="ECO:0007669"/>
    <property type="project" value="InterPro"/>
</dbReference>
<dbReference type="PANTHER" id="PTHR21621:SF0">
    <property type="entry name" value="BETA-CITRYLGLUTAMATE SYNTHASE B-RELATED"/>
    <property type="match status" value="1"/>
</dbReference>
<dbReference type="RefSeq" id="WP_092812687.1">
    <property type="nucleotide sequence ID" value="NZ_FNWU01000001.1"/>
</dbReference>
<name>A0A1H6HLT0_9EURY</name>
<dbReference type="PROSITE" id="PS50975">
    <property type="entry name" value="ATP_GRASP"/>
    <property type="match status" value="1"/>
</dbReference>
<keyword evidence="1" id="KW-0067">ATP-binding</keyword>
<dbReference type="Pfam" id="PF08443">
    <property type="entry name" value="RimK"/>
    <property type="match status" value="2"/>
</dbReference>
<keyword evidence="4" id="KW-1185">Reference proteome</keyword>
<dbReference type="InterPro" id="IPR013815">
    <property type="entry name" value="ATP_grasp_subdomain_1"/>
</dbReference>
<dbReference type="GO" id="GO:0005524">
    <property type="term" value="F:ATP binding"/>
    <property type="evidence" value="ECO:0007669"/>
    <property type="project" value="UniProtKB-UniRule"/>
</dbReference>
<evidence type="ECO:0000256" key="1">
    <source>
        <dbReference type="PROSITE-ProRule" id="PRU00409"/>
    </source>
</evidence>
<evidence type="ECO:0000313" key="3">
    <source>
        <dbReference type="EMBL" id="SEH36691.1"/>
    </source>
</evidence>
<dbReference type="InterPro" id="IPR011761">
    <property type="entry name" value="ATP-grasp"/>
</dbReference>
<dbReference type="OrthoDB" id="312280at2157"/>
<accession>A0A1H6HLT0</accession>
<dbReference type="STRING" id="1267564.SAMN05192561_10153"/>
<dbReference type="AlphaFoldDB" id="A0A1H6HLT0"/>
<reference evidence="3 4" key="1">
    <citation type="submission" date="2016-10" db="EMBL/GenBank/DDBJ databases">
        <authorList>
            <person name="de Groot N.N."/>
        </authorList>
    </citation>
    <scope>NUCLEOTIDE SEQUENCE [LARGE SCALE GENOMIC DNA]</scope>
    <source>
        <strain evidence="3 4">IBRC-M10418</strain>
    </source>
</reference>
<organism evidence="3 4">
    <name type="scientific">Halopenitus malekzadehii</name>
    <dbReference type="NCBI Taxonomy" id="1267564"/>
    <lineage>
        <taxon>Archaea</taxon>
        <taxon>Methanobacteriati</taxon>
        <taxon>Methanobacteriota</taxon>
        <taxon>Stenosarchaea group</taxon>
        <taxon>Halobacteria</taxon>
        <taxon>Halobacteriales</taxon>
        <taxon>Haloferacaceae</taxon>
        <taxon>Halopenitus</taxon>
    </lineage>
</organism>
<evidence type="ECO:0000313" key="4">
    <source>
        <dbReference type="Proteomes" id="UP000199215"/>
    </source>
</evidence>
<keyword evidence="1" id="KW-0547">Nucleotide-binding</keyword>
<evidence type="ECO:0000259" key="2">
    <source>
        <dbReference type="PROSITE" id="PS50975"/>
    </source>
</evidence>
<dbReference type="Gene3D" id="3.30.1490.20">
    <property type="entry name" value="ATP-grasp fold, A domain"/>
    <property type="match status" value="1"/>
</dbReference>
<dbReference type="PANTHER" id="PTHR21621">
    <property type="entry name" value="RIBOSOMAL PROTEIN S6 MODIFICATION PROTEIN"/>
    <property type="match status" value="1"/>
</dbReference>